<keyword evidence="3" id="KW-1185">Reference proteome</keyword>
<evidence type="ECO:0000313" key="2">
    <source>
        <dbReference type="EMBL" id="GMF28071.1"/>
    </source>
</evidence>
<dbReference type="OrthoDB" id="411173at2759"/>
<comment type="caution">
    <text evidence="2">The sequence shown here is derived from an EMBL/GenBank/DDBJ whole genome shotgun (WGS) entry which is preliminary data.</text>
</comment>
<proteinExistence type="predicted"/>
<protein>
    <submittedName>
        <fullName evidence="2">Unnamed protein product</fullName>
    </submittedName>
</protein>
<feature type="compositionally biased region" description="Polar residues" evidence="1">
    <location>
        <begin position="83"/>
        <end position="115"/>
    </location>
</feature>
<feature type="region of interest" description="Disordered" evidence="1">
    <location>
        <begin position="1"/>
        <end position="54"/>
    </location>
</feature>
<name>A0A9W6X2C3_9STRA</name>
<dbReference type="AlphaFoldDB" id="A0A9W6X2C3"/>
<accession>A0A9W6X2C3</accession>
<dbReference type="Proteomes" id="UP001165121">
    <property type="component" value="Unassembled WGS sequence"/>
</dbReference>
<feature type="compositionally biased region" description="Low complexity" evidence="1">
    <location>
        <begin position="23"/>
        <end position="32"/>
    </location>
</feature>
<feature type="region of interest" description="Disordered" evidence="1">
    <location>
        <begin position="83"/>
        <end position="118"/>
    </location>
</feature>
<dbReference type="EMBL" id="BSXT01000459">
    <property type="protein sequence ID" value="GMF28071.1"/>
    <property type="molecule type" value="Genomic_DNA"/>
</dbReference>
<reference evidence="2" key="1">
    <citation type="submission" date="2023-04" db="EMBL/GenBank/DDBJ databases">
        <title>Phytophthora fragariaefolia NBRC 109709.</title>
        <authorList>
            <person name="Ichikawa N."/>
            <person name="Sato H."/>
            <person name="Tonouchi N."/>
        </authorList>
    </citation>
    <scope>NUCLEOTIDE SEQUENCE</scope>
    <source>
        <strain evidence="2">NBRC 109709</strain>
    </source>
</reference>
<organism evidence="2 3">
    <name type="scientific">Phytophthora fragariaefolia</name>
    <dbReference type="NCBI Taxonomy" id="1490495"/>
    <lineage>
        <taxon>Eukaryota</taxon>
        <taxon>Sar</taxon>
        <taxon>Stramenopiles</taxon>
        <taxon>Oomycota</taxon>
        <taxon>Peronosporomycetes</taxon>
        <taxon>Peronosporales</taxon>
        <taxon>Peronosporaceae</taxon>
        <taxon>Phytophthora</taxon>
    </lineage>
</organism>
<feature type="compositionally biased region" description="Polar residues" evidence="1">
    <location>
        <begin position="11"/>
        <end position="22"/>
    </location>
</feature>
<evidence type="ECO:0000313" key="3">
    <source>
        <dbReference type="Proteomes" id="UP001165121"/>
    </source>
</evidence>
<gene>
    <name evidence="2" type="ORF">Pfra01_000573200</name>
</gene>
<sequence length="386" mass="42191">MPIRGVEPQRPRTTTFILHETNSPTTTSSKTGTPKRSKPPSAPRTKPQPHSNGTVSWALFTTQQKPPSASKQHQLGRNGMMTLSSPISPSGNVRCRSVSTTTTKHPRGQSSSDAETCQKGEQIKLIESLSPTAQMFEAVRAITRTRAQPLLLHDATGKYILHEPRANNLVRIHFPEQLSILKRLPIQPDLEVRGLDSPITATEFTSALRGLNTRRAFGPDGIPGELLKYGADTLAPHLVDLVNHSFERGQPLNLGEGFRQQWSRFSRRISAASSSTAAPQMPSGLTGGTAHAFNATKSAFRFSVSTYHEHSTLSTTTGYSTYSEHSCPTTISDSFDSYSPTRRWFSAQATGRLIRSSATPEPPKETLALTCFVCSLFRGGTSRFST</sequence>
<evidence type="ECO:0000256" key="1">
    <source>
        <dbReference type="SAM" id="MobiDB-lite"/>
    </source>
</evidence>